<feature type="region of interest" description="Disordered" evidence="9">
    <location>
        <begin position="323"/>
        <end position="351"/>
    </location>
</feature>
<dbReference type="InterPro" id="IPR006773">
    <property type="entry name" value="Rpn13/ADRM1"/>
</dbReference>
<keyword evidence="11" id="KW-1185">Reference proteome</keyword>
<dbReference type="Gene3D" id="2.30.29.70">
    <property type="entry name" value="Proteasomal ubiquitin receptor Rpn13/ADRM1"/>
    <property type="match status" value="1"/>
</dbReference>
<keyword evidence="4" id="KW-0963">Cytoplasm</keyword>
<name>A0A6J2TD45_DROLE</name>
<dbReference type="GeneID" id="115622922"/>
<dbReference type="Proteomes" id="UP000504634">
    <property type="component" value="Unplaced"/>
</dbReference>
<keyword evidence="6" id="KW-0539">Nucleus</keyword>
<evidence type="ECO:0000256" key="2">
    <source>
        <dbReference type="ARBA" id="ARBA00004496"/>
    </source>
</evidence>
<comment type="similarity">
    <text evidence="3">Belongs to the ADRM1 family.</text>
</comment>
<sequence length="351" mass="38026">MFGRHSGSGSSGGATGNLIEFRAGRMNMVGKMVHPDVRKGLVYMTKGADSLMHFCWKDRGTGKMEEDLIVFPGEFEYKRVNQCKTGRVYVLICKSSPSRLFYWMQEPKTDKDDEYCRRINELLNNHSPAQVASGANDNKDLQHMLNNMSQTQLNQLFGGVGEMGGLSALLGQVTPNPTSSVSTVPAVGGVTSPQQTSVNEVKPLTPPKPQSPCVIGNNLKIDAAAEGVVTATAGEADPESNMLVVLFPEAEAIDDDRKQQIKDQLSSLPFRQALTQHSKAMQSVQCVLSTDAVGAALAGDLDKFVLALQQILPKDVIMAVDTGKKEESVGPLTDLALEEEVETSNPEEEQK</sequence>
<organism evidence="11 12">
    <name type="scientific">Drosophila lebanonensis</name>
    <name type="common">Fruit fly</name>
    <name type="synonym">Scaptodrosophila lebanonensis</name>
    <dbReference type="NCBI Taxonomy" id="7225"/>
    <lineage>
        <taxon>Eukaryota</taxon>
        <taxon>Metazoa</taxon>
        <taxon>Ecdysozoa</taxon>
        <taxon>Arthropoda</taxon>
        <taxon>Hexapoda</taxon>
        <taxon>Insecta</taxon>
        <taxon>Pterygota</taxon>
        <taxon>Neoptera</taxon>
        <taxon>Endopterygota</taxon>
        <taxon>Diptera</taxon>
        <taxon>Brachycera</taxon>
        <taxon>Muscomorpha</taxon>
        <taxon>Ephydroidea</taxon>
        <taxon>Drosophilidae</taxon>
        <taxon>Scaptodrosophila</taxon>
    </lineage>
</organism>
<evidence type="ECO:0000259" key="10">
    <source>
        <dbReference type="PROSITE" id="PS51917"/>
    </source>
</evidence>
<dbReference type="FunFam" id="2.30.29.70:FF:000001">
    <property type="entry name" value="Proteasomal ubiquitin receptor ADRM1"/>
    <property type="match status" value="1"/>
</dbReference>
<evidence type="ECO:0000256" key="3">
    <source>
        <dbReference type="ARBA" id="ARBA00009216"/>
    </source>
</evidence>
<proteinExistence type="inferred from homology"/>
<evidence type="ECO:0000313" key="12">
    <source>
        <dbReference type="RefSeq" id="XP_030372907.1"/>
    </source>
</evidence>
<dbReference type="OrthoDB" id="340431at2759"/>
<dbReference type="InterPro" id="IPR038633">
    <property type="entry name" value="Rpn13/ADRM1_Pru_sf"/>
</dbReference>
<evidence type="ECO:0000256" key="7">
    <source>
        <dbReference type="ARBA" id="ARBA00054744"/>
    </source>
</evidence>
<evidence type="ECO:0000256" key="4">
    <source>
        <dbReference type="ARBA" id="ARBA00022490"/>
    </source>
</evidence>
<dbReference type="GO" id="GO:0005737">
    <property type="term" value="C:cytoplasm"/>
    <property type="evidence" value="ECO:0007669"/>
    <property type="project" value="UniProtKB-SubCell"/>
</dbReference>
<dbReference type="PROSITE" id="PS51917">
    <property type="entry name" value="PRU"/>
    <property type="match status" value="1"/>
</dbReference>
<dbReference type="AlphaFoldDB" id="A0A6J2TD45"/>
<dbReference type="GO" id="GO:0008541">
    <property type="term" value="C:proteasome regulatory particle, lid subcomplex"/>
    <property type="evidence" value="ECO:0007669"/>
    <property type="project" value="TreeGrafter"/>
</dbReference>
<evidence type="ECO:0000256" key="6">
    <source>
        <dbReference type="ARBA" id="ARBA00023242"/>
    </source>
</evidence>
<dbReference type="PANTHER" id="PTHR12225:SF0">
    <property type="entry name" value="PROTEASOMAL UBIQUITIN RECEPTOR ADRM1"/>
    <property type="match status" value="1"/>
</dbReference>
<dbReference type="GO" id="GO:0005634">
    <property type="term" value="C:nucleus"/>
    <property type="evidence" value="ECO:0007669"/>
    <property type="project" value="UniProtKB-SubCell"/>
</dbReference>
<evidence type="ECO:0000256" key="1">
    <source>
        <dbReference type="ARBA" id="ARBA00004123"/>
    </source>
</evidence>
<dbReference type="GO" id="GO:0070628">
    <property type="term" value="F:proteasome binding"/>
    <property type="evidence" value="ECO:0007669"/>
    <property type="project" value="TreeGrafter"/>
</dbReference>
<dbReference type="PANTHER" id="PTHR12225">
    <property type="entry name" value="ADHESION REGULATING MOLECULE 1 110 KDA CELL MEMBRANE GLYCOPROTEIN"/>
    <property type="match status" value="1"/>
</dbReference>
<reference evidence="12" key="1">
    <citation type="submission" date="2025-08" db="UniProtKB">
        <authorList>
            <consortium name="RefSeq"/>
        </authorList>
    </citation>
    <scope>IDENTIFICATION</scope>
    <source>
        <strain evidence="12">11010-0011.00</strain>
        <tissue evidence="12">Whole body</tissue>
    </source>
</reference>
<accession>A0A6J2TD45</accession>
<comment type="function">
    <text evidence="7">May function as a proteasomal ubiquitin receptor. May promote the deubiquitinating activity associated with the 26S proteasome.</text>
</comment>
<keyword evidence="12" id="KW-0675">Receptor</keyword>
<evidence type="ECO:0000256" key="5">
    <source>
        <dbReference type="ARBA" id="ARBA00022942"/>
    </source>
</evidence>
<gene>
    <name evidence="12" type="primary">LOC115622922</name>
</gene>
<keyword evidence="5" id="KW-0647">Proteasome</keyword>
<evidence type="ECO:0000256" key="8">
    <source>
        <dbReference type="ARBA" id="ARBA00070663"/>
    </source>
</evidence>
<dbReference type="GO" id="GO:0061133">
    <property type="term" value="F:endopeptidase activator activity"/>
    <property type="evidence" value="ECO:0007669"/>
    <property type="project" value="TreeGrafter"/>
</dbReference>
<comment type="subcellular location">
    <subcellularLocation>
        <location evidence="2">Cytoplasm</location>
    </subcellularLocation>
    <subcellularLocation>
        <location evidence="1">Nucleus</location>
    </subcellularLocation>
</comment>
<feature type="region of interest" description="Disordered" evidence="9">
    <location>
        <begin position="189"/>
        <end position="209"/>
    </location>
</feature>
<evidence type="ECO:0000313" key="11">
    <source>
        <dbReference type="Proteomes" id="UP000504634"/>
    </source>
</evidence>
<dbReference type="RefSeq" id="XP_030372907.1">
    <property type="nucleotide sequence ID" value="XM_030517047.1"/>
</dbReference>
<dbReference type="CDD" id="cd13314">
    <property type="entry name" value="PH_Rpn13"/>
    <property type="match status" value="1"/>
</dbReference>
<feature type="domain" description="Pru" evidence="10">
    <location>
        <begin position="13"/>
        <end position="126"/>
    </location>
</feature>
<dbReference type="Pfam" id="PF04683">
    <property type="entry name" value="Rpn13_ADRM1_Pru"/>
    <property type="match status" value="1"/>
</dbReference>
<evidence type="ECO:0000256" key="9">
    <source>
        <dbReference type="SAM" id="MobiDB-lite"/>
    </source>
</evidence>
<feature type="compositionally biased region" description="Acidic residues" evidence="9">
    <location>
        <begin position="336"/>
        <end position="351"/>
    </location>
</feature>
<protein>
    <recommendedName>
        <fullName evidence="8">Proteasomal ubiquitin receptor ADRM1 homolog</fullName>
    </recommendedName>
</protein>
<dbReference type="InterPro" id="IPR044868">
    <property type="entry name" value="Rpn13/ADRM1_Pru"/>
</dbReference>